<dbReference type="GO" id="GO:0005829">
    <property type="term" value="C:cytosol"/>
    <property type="evidence" value="ECO:0007669"/>
    <property type="project" value="TreeGrafter"/>
</dbReference>
<reference evidence="11 12" key="1">
    <citation type="journal article" date="2017" name="Elife">
        <title>Extensive horizontal gene transfer in cheese-associated bacteria.</title>
        <authorList>
            <person name="Bonham K.S."/>
            <person name="Wolfe B.E."/>
            <person name="Dutton R.J."/>
        </authorList>
    </citation>
    <scope>NUCLEOTIDE SEQUENCE [LARGE SCALE GENOMIC DNA]</scope>
    <source>
        <strain evidence="11 12">341_9</strain>
    </source>
</reference>
<evidence type="ECO:0000313" key="12">
    <source>
        <dbReference type="Proteomes" id="UP000218598"/>
    </source>
</evidence>
<evidence type="ECO:0000256" key="4">
    <source>
        <dbReference type="ARBA" id="ARBA00022605"/>
    </source>
</evidence>
<evidence type="ECO:0000256" key="9">
    <source>
        <dbReference type="HAMAP-Rule" id="MF_00131"/>
    </source>
</evidence>
<keyword evidence="5 9" id="KW-0822">Tryptophan biosynthesis</keyword>
<evidence type="ECO:0000313" key="11">
    <source>
        <dbReference type="EMBL" id="PCC37928.1"/>
    </source>
</evidence>
<evidence type="ECO:0000256" key="6">
    <source>
        <dbReference type="ARBA" id="ARBA00023141"/>
    </source>
</evidence>
<name>A0A2A3YF85_9MICO</name>
<evidence type="ECO:0000256" key="10">
    <source>
        <dbReference type="RuleBase" id="RU003662"/>
    </source>
</evidence>
<feature type="active site" description="Proton acceptor" evidence="9">
    <location>
        <position position="56"/>
    </location>
</feature>
<comment type="catalytic activity">
    <reaction evidence="8 9">
        <text>(1S,2R)-1-C-(indol-3-yl)glycerol 3-phosphate + L-serine = D-glyceraldehyde 3-phosphate + L-tryptophan + H2O</text>
        <dbReference type="Rhea" id="RHEA:10532"/>
        <dbReference type="ChEBI" id="CHEBI:15377"/>
        <dbReference type="ChEBI" id="CHEBI:33384"/>
        <dbReference type="ChEBI" id="CHEBI:57912"/>
        <dbReference type="ChEBI" id="CHEBI:58866"/>
        <dbReference type="ChEBI" id="CHEBI:59776"/>
        <dbReference type="EC" id="4.2.1.20"/>
    </reaction>
</comment>
<dbReference type="Gene3D" id="3.20.20.70">
    <property type="entry name" value="Aldolase class I"/>
    <property type="match status" value="1"/>
</dbReference>
<comment type="subunit">
    <text evidence="3 9">Tetramer of two alpha and two beta chains.</text>
</comment>
<dbReference type="AlphaFoldDB" id="A0A2A3YF85"/>
<sequence>MSAPDTRRLRSADALDRARDEERAALIGYLPVGYPDLAGSIDAARVLIDHGADMIELGLPYSDPVMDGPVIQRAAGSALAAGTRTRHVLDAVEALSGRGAAILVMSYWNPILAYGPHTFARDLAMAGGAGVITPDLIPDEGADWIEASEEHGVDRVFLVAPSSPPDRLAHVVSHTRGFVYAASTMGVTGTRASVSAATEGLVERTRAAGAENVCVGLGVSNGEQAAQVGAYADGVIVGSAFVRALLENEGDSSAARSALATVADDLRAGVERSRR</sequence>
<proteinExistence type="inferred from homology"/>
<evidence type="ECO:0000256" key="2">
    <source>
        <dbReference type="ARBA" id="ARBA00004733"/>
    </source>
</evidence>
<dbReference type="InterPro" id="IPR002028">
    <property type="entry name" value="Trp_synthase_suA"/>
</dbReference>
<evidence type="ECO:0000256" key="7">
    <source>
        <dbReference type="ARBA" id="ARBA00023239"/>
    </source>
</evidence>
<dbReference type="CDD" id="cd04724">
    <property type="entry name" value="Tryptophan_synthase_alpha"/>
    <property type="match status" value="1"/>
</dbReference>
<dbReference type="FunFam" id="3.20.20.70:FF:000037">
    <property type="entry name" value="Tryptophan synthase alpha chain"/>
    <property type="match status" value="1"/>
</dbReference>
<organism evidence="11 12">
    <name type="scientific">Brachybacterium alimentarium</name>
    <dbReference type="NCBI Taxonomy" id="47845"/>
    <lineage>
        <taxon>Bacteria</taxon>
        <taxon>Bacillati</taxon>
        <taxon>Actinomycetota</taxon>
        <taxon>Actinomycetes</taxon>
        <taxon>Micrococcales</taxon>
        <taxon>Dermabacteraceae</taxon>
        <taxon>Brachybacterium</taxon>
    </lineage>
</organism>
<feature type="active site" description="Proton acceptor" evidence="9">
    <location>
        <position position="67"/>
    </location>
</feature>
<dbReference type="GeneID" id="95325789"/>
<dbReference type="EC" id="4.2.1.20" evidence="9"/>
<dbReference type="HAMAP" id="MF_00131">
    <property type="entry name" value="Trp_synth_alpha"/>
    <property type="match status" value="1"/>
</dbReference>
<dbReference type="SUPFAM" id="SSF51366">
    <property type="entry name" value="Ribulose-phoshate binding barrel"/>
    <property type="match status" value="1"/>
</dbReference>
<keyword evidence="6 9" id="KW-0057">Aromatic amino acid biosynthesis</keyword>
<dbReference type="PANTHER" id="PTHR43406:SF1">
    <property type="entry name" value="TRYPTOPHAN SYNTHASE ALPHA CHAIN, CHLOROPLASTIC"/>
    <property type="match status" value="1"/>
</dbReference>
<accession>A0A2A3YF85</accession>
<gene>
    <name evidence="9" type="primary">trpA</name>
    <name evidence="11" type="ORF">CIK66_16655</name>
</gene>
<keyword evidence="7 9" id="KW-0456">Lyase</keyword>
<dbReference type="Proteomes" id="UP000218598">
    <property type="component" value="Unassembled WGS sequence"/>
</dbReference>
<dbReference type="InterPro" id="IPR013785">
    <property type="entry name" value="Aldolase_TIM"/>
</dbReference>
<evidence type="ECO:0000256" key="3">
    <source>
        <dbReference type="ARBA" id="ARBA00011270"/>
    </source>
</evidence>
<dbReference type="EMBL" id="NRGR01000030">
    <property type="protein sequence ID" value="PCC37928.1"/>
    <property type="molecule type" value="Genomic_DNA"/>
</dbReference>
<keyword evidence="12" id="KW-1185">Reference proteome</keyword>
<dbReference type="InterPro" id="IPR018204">
    <property type="entry name" value="Trp_synthase_alpha_AS"/>
</dbReference>
<dbReference type="OrthoDB" id="9804578at2"/>
<dbReference type="Pfam" id="PF00290">
    <property type="entry name" value="Trp_syntA"/>
    <property type="match status" value="1"/>
</dbReference>
<dbReference type="InterPro" id="IPR011060">
    <property type="entry name" value="RibuloseP-bd_barrel"/>
</dbReference>
<evidence type="ECO:0000256" key="5">
    <source>
        <dbReference type="ARBA" id="ARBA00022822"/>
    </source>
</evidence>
<dbReference type="GO" id="GO:0004834">
    <property type="term" value="F:tryptophan synthase activity"/>
    <property type="evidence" value="ECO:0007669"/>
    <property type="project" value="UniProtKB-UniRule"/>
</dbReference>
<dbReference type="RefSeq" id="WP_096163194.1">
    <property type="nucleotide sequence ID" value="NZ_JBQCXU010000017.1"/>
</dbReference>
<comment type="similarity">
    <text evidence="9 10">Belongs to the TrpA family.</text>
</comment>
<dbReference type="PROSITE" id="PS00167">
    <property type="entry name" value="TRP_SYNTHASE_ALPHA"/>
    <property type="match status" value="1"/>
</dbReference>
<dbReference type="NCBIfam" id="TIGR00262">
    <property type="entry name" value="trpA"/>
    <property type="match status" value="1"/>
</dbReference>
<comment type="function">
    <text evidence="1 9">The alpha subunit is responsible for the aldol cleavage of indoleglycerol phosphate to indole and glyceraldehyde 3-phosphate.</text>
</comment>
<comment type="caution">
    <text evidence="11">The sequence shown here is derived from an EMBL/GenBank/DDBJ whole genome shotgun (WGS) entry which is preliminary data.</text>
</comment>
<dbReference type="UniPathway" id="UPA00035">
    <property type="reaction ID" value="UER00044"/>
</dbReference>
<keyword evidence="4 9" id="KW-0028">Amino-acid biosynthesis</keyword>
<dbReference type="PANTHER" id="PTHR43406">
    <property type="entry name" value="TRYPTOPHAN SYNTHASE, ALPHA CHAIN"/>
    <property type="match status" value="1"/>
</dbReference>
<protein>
    <recommendedName>
        <fullName evidence="9">Tryptophan synthase alpha chain</fullName>
        <ecNumber evidence="9">4.2.1.20</ecNumber>
    </recommendedName>
</protein>
<evidence type="ECO:0000256" key="8">
    <source>
        <dbReference type="ARBA" id="ARBA00049047"/>
    </source>
</evidence>
<evidence type="ECO:0000256" key="1">
    <source>
        <dbReference type="ARBA" id="ARBA00003365"/>
    </source>
</evidence>
<comment type="pathway">
    <text evidence="2 9">Amino-acid biosynthesis; L-tryptophan biosynthesis; L-tryptophan from chorismate: step 5/5.</text>
</comment>